<accession>A0A6A6LKN3</accession>
<gene>
    <name evidence="1" type="ORF">GH714_025653</name>
    <name evidence="2" type="ORF">GH714_025774</name>
</gene>
<evidence type="ECO:0000313" key="2">
    <source>
        <dbReference type="EMBL" id="KAF2301554.1"/>
    </source>
</evidence>
<dbReference type="PANTHER" id="PTHR33494:SF1">
    <property type="entry name" value="C2H2-TYPE DOMAIN-CONTAINING PROTEIN-RELATED"/>
    <property type="match status" value="1"/>
</dbReference>
<keyword evidence="3" id="KW-1185">Reference proteome</keyword>
<dbReference type="Proteomes" id="UP000467840">
    <property type="component" value="Chromosome 4"/>
</dbReference>
<evidence type="ECO:0000313" key="3">
    <source>
        <dbReference type="Proteomes" id="UP000467840"/>
    </source>
</evidence>
<sequence>MKTDRRKIPSHWEYQIKVPELQPSMSLSDLVNNHGQRISEQMISGNPKISHGDPKNGDILEEITRYLLRDSQLTSASDEQHLMSRVNSLCCLLQRDPGSVRNLPSKSCIDLEVDDDRSIEARGFRNFVLMKDPRMLIAGVK</sequence>
<dbReference type="EMBL" id="JAAGAX010000010">
    <property type="protein sequence ID" value="KAF2301539.1"/>
    <property type="molecule type" value="Genomic_DNA"/>
</dbReference>
<proteinExistence type="predicted"/>
<protein>
    <submittedName>
        <fullName evidence="2">Uncharacterized protein</fullName>
    </submittedName>
</protein>
<reference evidence="2 3" key="1">
    <citation type="journal article" date="2020" name="Mol. Plant">
        <title>The Chromosome-Based Rubber Tree Genome Provides New Insights into Spurge Genome Evolution and Rubber Biosynthesis.</title>
        <authorList>
            <person name="Liu J."/>
            <person name="Shi C."/>
            <person name="Shi C.C."/>
            <person name="Li W."/>
            <person name="Zhang Q.J."/>
            <person name="Zhang Y."/>
            <person name="Li K."/>
            <person name="Lu H.F."/>
            <person name="Shi C."/>
            <person name="Zhu S.T."/>
            <person name="Xiao Z.Y."/>
            <person name="Nan H."/>
            <person name="Yue Y."/>
            <person name="Zhu X.G."/>
            <person name="Wu Y."/>
            <person name="Hong X.N."/>
            <person name="Fan G.Y."/>
            <person name="Tong Y."/>
            <person name="Zhang D."/>
            <person name="Mao C.L."/>
            <person name="Liu Y.L."/>
            <person name="Hao S.J."/>
            <person name="Liu W.Q."/>
            <person name="Lv M.Q."/>
            <person name="Zhang H.B."/>
            <person name="Liu Y."/>
            <person name="Hu-Tang G.R."/>
            <person name="Wang J.P."/>
            <person name="Wang J.H."/>
            <person name="Sun Y.H."/>
            <person name="Ni S.B."/>
            <person name="Chen W.B."/>
            <person name="Zhang X.C."/>
            <person name="Jiao Y.N."/>
            <person name="Eichler E.E."/>
            <person name="Li G.H."/>
            <person name="Liu X."/>
            <person name="Gao L.Z."/>
        </authorList>
    </citation>
    <scope>NUCLEOTIDE SEQUENCE [LARGE SCALE GENOMIC DNA]</scope>
    <source>
        <strain evidence="3">cv. GT1</strain>
        <tissue evidence="2">Leaf</tissue>
    </source>
</reference>
<evidence type="ECO:0000313" key="1">
    <source>
        <dbReference type="EMBL" id="KAF2301539.1"/>
    </source>
</evidence>
<dbReference type="EMBL" id="JAAGAX010000010">
    <property type="protein sequence ID" value="KAF2301554.1"/>
    <property type="molecule type" value="Genomic_DNA"/>
</dbReference>
<dbReference type="AlphaFoldDB" id="A0A6A6LKN3"/>
<organism evidence="2 3">
    <name type="scientific">Hevea brasiliensis</name>
    <name type="common">Para rubber tree</name>
    <name type="synonym">Siphonia brasiliensis</name>
    <dbReference type="NCBI Taxonomy" id="3981"/>
    <lineage>
        <taxon>Eukaryota</taxon>
        <taxon>Viridiplantae</taxon>
        <taxon>Streptophyta</taxon>
        <taxon>Embryophyta</taxon>
        <taxon>Tracheophyta</taxon>
        <taxon>Spermatophyta</taxon>
        <taxon>Magnoliopsida</taxon>
        <taxon>eudicotyledons</taxon>
        <taxon>Gunneridae</taxon>
        <taxon>Pentapetalae</taxon>
        <taxon>rosids</taxon>
        <taxon>fabids</taxon>
        <taxon>Malpighiales</taxon>
        <taxon>Euphorbiaceae</taxon>
        <taxon>Crotonoideae</taxon>
        <taxon>Micrandreae</taxon>
        <taxon>Hevea</taxon>
    </lineage>
</organism>
<name>A0A6A6LKN3_HEVBR</name>
<comment type="caution">
    <text evidence="2">The sequence shown here is derived from an EMBL/GenBank/DDBJ whole genome shotgun (WGS) entry which is preliminary data.</text>
</comment>
<dbReference type="PANTHER" id="PTHR33494">
    <property type="entry name" value="OS02G0793800 PROTEIN"/>
    <property type="match status" value="1"/>
</dbReference>